<organism evidence="1 2">
    <name type="scientific">Rattus norvegicus</name>
    <name type="common">Rat</name>
    <dbReference type="NCBI Taxonomy" id="10116"/>
    <lineage>
        <taxon>Eukaryota</taxon>
        <taxon>Metazoa</taxon>
        <taxon>Chordata</taxon>
        <taxon>Craniata</taxon>
        <taxon>Vertebrata</taxon>
        <taxon>Euteleostomi</taxon>
        <taxon>Mammalia</taxon>
        <taxon>Eutheria</taxon>
        <taxon>Euarchontoglires</taxon>
        <taxon>Glires</taxon>
        <taxon>Rodentia</taxon>
        <taxon>Myomorpha</taxon>
        <taxon>Muroidea</taxon>
        <taxon>Muridae</taxon>
        <taxon>Murinae</taxon>
        <taxon>Rattus</taxon>
    </lineage>
</organism>
<reference evidence="1 2" key="1">
    <citation type="submission" date="2005-07" db="EMBL/GenBank/DDBJ databases">
        <authorList>
            <person name="Mural R.J."/>
            <person name="Li P.W."/>
            <person name="Adams M.D."/>
            <person name="Amanatides P.G."/>
            <person name="Baden-Tillson H."/>
            <person name="Barnstead M."/>
            <person name="Chin S.H."/>
            <person name="Dew I."/>
            <person name="Evans C.A."/>
            <person name="Ferriera S."/>
            <person name="Flanigan M."/>
            <person name="Fosler C."/>
            <person name="Glodek A."/>
            <person name="Gu Z."/>
            <person name="Holt R.A."/>
            <person name="Jennings D."/>
            <person name="Kraft C.L."/>
            <person name="Lu F."/>
            <person name="Nguyen T."/>
            <person name="Nusskern D.R."/>
            <person name="Pfannkoch C.M."/>
            <person name="Sitter C."/>
            <person name="Sutton G.G."/>
            <person name="Venter J.C."/>
            <person name="Wang Z."/>
            <person name="Woodage T."/>
            <person name="Zheng X.H."/>
            <person name="Zhong F."/>
        </authorList>
    </citation>
    <scope>NUCLEOTIDE SEQUENCE [LARGE SCALE GENOMIC DNA]</scope>
    <source>
        <strain>BN</strain>
        <strain evidence="2">Sprague-Dawley</strain>
    </source>
</reference>
<sequence>MMAEIPLSMMPTFLRLICSSYR</sequence>
<protein>
    <submittedName>
        <fullName evidence="1">Uncharacterized protein</fullName>
    </submittedName>
</protein>
<dbReference type="EMBL" id="CH473948">
    <property type="protein sequence ID" value="EDM04505.1"/>
    <property type="molecule type" value="Genomic_DNA"/>
</dbReference>
<gene>
    <name evidence="1" type="primary">RGD1309585_predicted</name>
    <name evidence="1" type="ORF">rCG_35063</name>
</gene>
<evidence type="ECO:0000313" key="1">
    <source>
        <dbReference type="EMBL" id="EDM04505.1"/>
    </source>
</evidence>
<dbReference type="AlphaFoldDB" id="A6HEQ0"/>
<dbReference type="Proteomes" id="UP000234681">
    <property type="component" value="Chromosome 10"/>
</dbReference>
<accession>A6HEQ0</accession>
<proteinExistence type="predicted"/>
<name>A6HEQ0_RAT</name>
<evidence type="ECO:0000313" key="2">
    <source>
        <dbReference type="Proteomes" id="UP000234681"/>
    </source>
</evidence>